<gene>
    <name evidence="1" type="ORF">KCV03_g236</name>
</gene>
<name>A0A9P8KD74_AURME</name>
<dbReference type="AlphaFoldDB" id="A0A9P8KD74"/>
<accession>A0A9P8KD74</accession>
<evidence type="ECO:0000313" key="2">
    <source>
        <dbReference type="Proteomes" id="UP000767238"/>
    </source>
</evidence>
<protein>
    <submittedName>
        <fullName evidence="1">Uncharacterized protein</fullName>
    </submittedName>
</protein>
<comment type="caution">
    <text evidence="1">The sequence shown here is derived from an EMBL/GenBank/DDBJ whole genome shotgun (WGS) entry which is preliminary data.</text>
</comment>
<sequence>MCLIRTDDTLSSDKDTANLSSHTIASASGKIGELHKTKEWPNLTKDRRGAHRYAGQTLPSHADRRVDAEQDEVRSFSQSVEDSFIPDSGQDIIFSPVLRNILIEQKSSRKFKSGRGPVSEIRRLFDGRSIIGSFDCQRSEVVLFDQIVCYGRFARANGSQGHTNGERSFCILHVWAESERASLIETVRWKARPRPKRHK</sequence>
<organism evidence="1 2">
    <name type="scientific">Aureobasidium melanogenum</name>
    <name type="common">Aureobasidium pullulans var. melanogenum</name>
    <dbReference type="NCBI Taxonomy" id="46634"/>
    <lineage>
        <taxon>Eukaryota</taxon>
        <taxon>Fungi</taxon>
        <taxon>Dikarya</taxon>
        <taxon>Ascomycota</taxon>
        <taxon>Pezizomycotina</taxon>
        <taxon>Dothideomycetes</taxon>
        <taxon>Dothideomycetidae</taxon>
        <taxon>Dothideales</taxon>
        <taxon>Saccotheciaceae</taxon>
        <taxon>Aureobasidium</taxon>
    </lineage>
</organism>
<feature type="non-terminal residue" evidence="1">
    <location>
        <position position="199"/>
    </location>
</feature>
<proteinExistence type="predicted"/>
<reference evidence="1" key="2">
    <citation type="submission" date="2021-08" db="EMBL/GenBank/DDBJ databases">
        <authorList>
            <person name="Gostincar C."/>
            <person name="Sun X."/>
            <person name="Song Z."/>
            <person name="Gunde-Cimerman N."/>
        </authorList>
    </citation>
    <scope>NUCLEOTIDE SEQUENCE</scope>
    <source>
        <strain evidence="1">EXF-8016</strain>
    </source>
</reference>
<dbReference type="EMBL" id="JAHFYH010000001">
    <property type="protein sequence ID" value="KAH0237938.1"/>
    <property type="molecule type" value="Genomic_DNA"/>
</dbReference>
<evidence type="ECO:0000313" key="1">
    <source>
        <dbReference type="EMBL" id="KAH0237938.1"/>
    </source>
</evidence>
<dbReference type="Proteomes" id="UP000767238">
    <property type="component" value="Unassembled WGS sequence"/>
</dbReference>
<reference evidence="1" key="1">
    <citation type="journal article" date="2021" name="J Fungi (Basel)">
        <title>Virulence traits and population genomics of the black yeast Aureobasidium melanogenum.</title>
        <authorList>
            <person name="Cernosa A."/>
            <person name="Sun X."/>
            <person name="Gostincar C."/>
            <person name="Fang C."/>
            <person name="Gunde-Cimerman N."/>
            <person name="Song Z."/>
        </authorList>
    </citation>
    <scope>NUCLEOTIDE SEQUENCE</scope>
    <source>
        <strain evidence="1">EXF-8016</strain>
    </source>
</reference>